<dbReference type="GO" id="GO:0003729">
    <property type="term" value="F:mRNA binding"/>
    <property type="evidence" value="ECO:0007669"/>
    <property type="project" value="TreeGrafter"/>
</dbReference>
<dbReference type="InterPro" id="IPR025762">
    <property type="entry name" value="DFDF"/>
</dbReference>
<dbReference type="PROSITE" id="PS51512">
    <property type="entry name" value="DFDF"/>
    <property type="match status" value="1"/>
</dbReference>
<evidence type="ECO:0000313" key="4">
    <source>
        <dbReference type="Proteomes" id="UP000276133"/>
    </source>
</evidence>
<dbReference type="Proteomes" id="UP000276133">
    <property type="component" value="Unassembled WGS sequence"/>
</dbReference>
<organism evidence="3 4">
    <name type="scientific">Brachionus plicatilis</name>
    <name type="common">Marine rotifer</name>
    <name type="synonym">Brachionus muelleri</name>
    <dbReference type="NCBI Taxonomy" id="10195"/>
    <lineage>
        <taxon>Eukaryota</taxon>
        <taxon>Metazoa</taxon>
        <taxon>Spiralia</taxon>
        <taxon>Gnathifera</taxon>
        <taxon>Rotifera</taxon>
        <taxon>Eurotatoria</taxon>
        <taxon>Monogononta</taxon>
        <taxon>Pseudotrocha</taxon>
        <taxon>Ploima</taxon>
        <taxon>Brachionidae</taxon>
        <taxon>Brachionus</taxon>
    </lineage>
</organism>
<feature type="compositionally biased region" description="Polar residues" evidence="1">
    <location>
        <begin position="165"/>
        <end position="183"/>
    </location>
</feature>
<protein>
    <submittedName>
        <fullName evidence="3">Enhancer of mRNA-decapping 3</fullName>
    </submittedName>
</protein>
<dbReference type="InterPro" id="IPR036652">
    <property type="entry name" value="YjeF_N_dom_sf"/>
</dbReference>
<gene>
    <name evidence="3" type="ORF">BpHYR1_039455</name>
</gene>
<dbReference type="InterPro" id="IPR025609">
    <property type="entry name" value="Lsm14-like_N"/>
</dbReference>
<dbReference type="GO" id="GO:0033962">
    <property type="term" value="P:P-body assembly"/>
    <property type="evidence" value="ECO:0007669"/>
    <property type="project" value="TreeGrafter"/>
</dbReference>
<dbReference type="SUPFAM" id="SSF64153">
    <property type="entry name" value="YjeF N-terminal domain-like"/>
    <property type="match status" value="1"/>
</dbReference>
<dbReference type="OrthoDB" id="10030313at2759"/>
<reference evidence="3 4" key="1">
    <citation type="journal article" date="2018" name="Sci. Rep.">
        <title>Genomic signatures of local adaptation to the degree of environmental predictability in rotifers.</title>
        <authorList>
            <person name="Franch-Gras L."/>
            <person name="Hahn C."/>
            <person name="Garcia-Roger E.M."/>
            <person name="Carmona M.J."/>
            <person name="Serra M."/>
            <person name="Gomez A."/>
        </authorList>
    </citation>
    <scope>NUCLEOTIDE SEQUENCE [LARGE SCALE GENOMIC DNA]</scope>
    <source>
        <strain evidence="3">HYR1</strain>
    </source>
</reference>
<dbReference type="GO" id="GO:0031087">
    <property type="term" value="P:deadenylation-independent decapping of nuclear-transcribed mRNA"/>
    <property type="evidence" value="ECO:0007669"/>
    <property type="project" value="TreeGrafter"/>
</dbReference>
<dbReference type="Gene3D" id="3.40.50.10260">
    <property type="entry name" value="YjeF N-terminal domain"/>
    <property type="match status" value="1"/>
</dbReference>
<feature type="region of interest" description="Disordered" evidence="1">
    <location>
        <begin position="202"/>
        <end position="229"/>
    </location>
</feature>
<feature type="region of interest" description="Disordered" evidence="1">
    <location>
        <begin position="160"/>
        <end position="183"/>
    </location>
</feature>
<proteinExistence type="predicted"/>
<evidence type="ECO:0000259" key="2">
    <source>
        <dbReference type="PROSITE" id="PS51512"/>
    </source>
</evidence>
<accession>A0A3M7P9K6</accession>
<keyword evidence="4" id="KW-1185">Reference proteome</keyword>
<dbReference type="SMART" id="SM01271">
    <property type="entry name" value="LSM14"/>
    <property type="match status" value="1"/>
</dbReference>
<dbReference type="Gene3D" id="2.30.30.100">
    <property type="match status" value="1"/>
</dbReference>
<dbReference type="GO" id="GO:0000932">
    <property type="term" value="C:P-body"/>
    <property type="evidence" value="ECO:0007669"/>
    <property type="project" value="TreeGrafter"/>
</dbReference>
<feature type="compositionally biased region" description="Polar residues" evidence="1">
    <location>
        <begin position="107"/>
        <end position="133"/>
    </location>
</feature>
<dbReference type="PANTHER" id="PTHR13612">
    <property type="entry name" value="ENHANCER OF MRNA-DECAPPING PROTEIN 3"/>
    <property type="match status" value="1"/>
</dbReference>
<feature type="domain" description="DFDF" evidence="2">
    <location>
        <begin position="128"/>
        <end position="164"/>
    </location>
</feature>
<comment type="caution">
    <text evidence="3">The sequence shown here is derived from an EMBL/GenBank/DDBJ whole genome shotgun (WGS) entry which is preliminary data.</text>
</comment>
<dbReference type="EMBL" id="REGN01012341">
    <property type="protein sequence ID" value="RMZ95771.1"/>
    <property type="molecule type" value="Genomic_DNA"/>
</dbReference>
<evidence type="ECO:0000256" key="1">
    <source>
        <dbReference type="SAM" id="MobiDB-lite"/>
    </source>
</evidence>
<feature type="region of interest" description="Disordered" evidence="1">
    <location>
        <begin position="107"/>
        <end position="134"/>
    </location>
</feature>
<dbReference type="PANTHER" id="PTHR13612:SF0">
    <property type="entry name" value="ENHANCER OF MRNA-DECAPPING PROTEIN 3"/>
    <property type="match status" value="1"/>
</dbReference>
<dbReference type="AlphaFoldDB" id="A0A3M7P9K6"/>
<dbReference type="STRING" id="10195.A0A3M7P9K6"/>
<name>A0A3M7P9K6_BRAPC</name>
<evidence type="ECO:0000313" key="3">
    <source>
        <dbReference type="EMBL" id="RMZ95771.1"/>
    </source>
</evidence>
<sequence length="509" mass="58014">MMSNNNFVGYLVSVESKNLFFQGVINLIDTKNSIIQLKNCFQNGINLGDKLVDIKTSEIENIEILADPIKAASLLKPINETEKLQEPKTTIQNAGKMNNRYRSKIISPNNQYPKRNYNGNQQNSQDCFNSQNEDSLEEDFDFEKNLALFDKNAFYEKMEGHPRQSKNLTFNESTNSIKKNPSDESTFIRYHQISVDNLFSSVSKQQKPAENRHSLSHGTNGQHSSKETGSKNYRFDEMILDTGEPINFRQIQLPNQYSIGKNYVTDDGFIVPCIDLSLKETLFKQSYNFGFNKQRQIECMGRCCAEMCLQLLGGSIRFLPKNNHQKPSILVLANNYSIQGVYALCTSRLLSIRSVKIYLLIIKSNEEDSVEFKNELNFFKSNFDSVSCFILKGVNDLNKIKSIDLILNGLDSFVDESCLLKSKNQANIQNLKKFVQTCKANVLSIDPSVQENVLQSKWCLTPILPMQMSNNSGRVYLCDMGFTKQIFDSVNIKYQSPFGAKFVIPLHDD</sequence>